<comment type="caution">
    <text evidence="1">The sequence shown here is derived from an EMBL/GenBank/DDBJ whole genome shotgun (WGS) entry which is preliminary data.</text>
</comment>
<protein>
    <submittedName>
        <fullName evidence="1">Uncharacterized protein</fullName>
    </submittedName>
</protein>
<reference evidence="1" key="1">
    <citation type="submission" date="2021-01" db="EMBL/GenBank/DDBJ databases">
        <title>A chromosome-scale assembly of European eel, Anguilla anguilla.</title>
        <authorList>
            <person name="Henkel C."/>
            <person name="Jong-Raadsen S.A."/>
            <person name="Dufour S."/>
            <person name="Weltzien F.-A."/>
            <person name="Palstra A.P."/>
            <person name="Pelster B."/>
            <person name="Spaink H.P."/>
            <person name="Van Den Thillart G.E."/>
            <person name="Jansen H."/>
            <person name="Zahm M."/>
            <person name="Klopp C."/>
            <person name="Cedric C."/>
            <person name="Louis A."/>
            <person name="Berthelot C."/>
            <person name="Parey E."/>
            <person name="Roest Crollius H."/>
            <person name="Montfort J."/>
            <person name="Robinson-Rechavi M."/>
            <person name="Bucao C."/>
            <person name="Bouchez O."/>
            <person name="Gislard M."/>
            <person name="Lluch J."/>
            <person name="Milhes M."/>
            <person name="Lampietro C."/>
            <person name="Lopez Roques C."/>
            <person name="Donnadieu C."/>
            <person name="Braasch I."/>
            <person name="Desvignes T."/>
            <person name="Postlethwait J."/>
            <person name="Bobe J."/>
            <person name="Guiguen Y."/>
            <person name="Dirks R."/>
        </authorList>
    </citation>
    <scope>NUCLEOTIDE SEQUENCE</scope>
    <source>
        <strain evidence="1">Tag_6206</strain>
        <tissue evidence="1">Liver</tissue>
    </source>
</reference>
<dbReference type="Proteomes" id="UP001044222">
    <property type="component" value="Unassembled WGS sequence"/>
</dbReference>
<evidence type="ECO:0000313" key="2">
    <source>
        <dbReference type="Proteomes" id="UP001044222"/>
    </source>
</evidence>
<name>A0A9D3MV23_ANGAN</name>
<proteinExistence type="predicted"/>
<dbReference type="EMBL" id="JAFIRN010000003">
    <property type="protein sequence ID" value="KAG5853403.1"/>
    <property type="molecule type" value="Genomic_DNA"/>
</dbReference>
<gene>
    <name evidence="1" type="ORF">ANANG_G00072930</name>
</gene>
<organism evidence="1 2">
    <name type="scientific">Anguilla anguilla</name>
    <name type="common">European freshwater eel</name>
    <name type="synonym">Muraena anguilla</name>
    <dbReference type="NCBI Taxonomy" id="7936"/>
    <lineage>
        <taxon>Eukaryota</taxon>
        <taxon>Metazoa</taxon>
        <taxon>Chordata</taxon>
        <taxon>Craniata</taxon>
        <taxon>Vertebrata</taxon>
        <taxon>Euteleostomi</taxon>
        <taxon>Actinopterygii</taxon>
        <taxon>Neopterygii</taxon>
        <taxon>Teleostei</taxon>
        <taxon>Anguilliformes</taxon>
        <taxon>Anguillidae</taxon>
        <taxon>Anguilla</taxon>
    </lineage>
</organism>
<keyword evidence="2" id="KW-1185">Reference proteome</keyword>
<evidence type="ECO:0000313" key="1">
    <source>
        <dbReference type="EMBL" id="KAG5853403.1"/>
    </source>
</evidence>
<sequence length="66" mass="7230">MRPRSRLLAKKRLPTIREGHEELLQDMNQANSCHARGAACPPRTTCCPSASWPAPPSRCASRTATS</sequence>
<accession>A0A9D3MV23</accession>
<dbReference type="AlphaFoldDB" id="A0A9D3MV23"/>